<evidence type="ECO:0000313" key="2">
    <source>
        <dbReference type="Proteomes" id="UP001596548"/>
    </source>
</evidence>
<sequence>MPAADLPIMSFASMSAWRDWLDAEHGSAAGVWLKIAKKDSGSASVSYGDALSVALCYGWIDGQKRPFDDAWWLQRFTPRKPGSRWSKVNRQKAEELIDGGLMRPAGRREVDAARADGRWAAAYDGSRTATVPDDLAAALAGNEAAAAFFATLDARNRFAILYRVQEAKRAETRARRIDTFVTMLANGEKIHP</sequence>
<reference evidence="2" key="1">
    <citation type="journal article" date="2019" name="Int. J. Syst. Evol. Microbiol.">
        <title>The Global Catalogue of Microorganisms (GCM) 10K type strain sequencing project: providing services to taxonomists for standard genome sequencing and annotation.</title>
        <authorList>
            <consortium name="The Broad Institute Genomics Platform"/>
            <consortium name="The Broad Institute Genome Sequencing Center for Infectious Disease"/>
            <person name="Wu L."/>
            <person name="Ma J."/>
        </authorList>
    </citation>
    <scope>NUCLEOTIDE SEQUENCE [LARGE SCALE GENOMIC DNA]</scope>
    <source>
        <strain evidence="2">XZYJT-10</strain>
    </source>
</reference>
<evidence type="ECO:0000313" key="1">
    <source>
        <dbReference type="EMBL" id="MFC7272384.1"/>
    </source>
</evidence>
<dbReference type="RefSeq" id="WP_378963773.1">
    <property type="nucleotide sequence ID" value="NZ_JBHTBJ010000001.1"/>
</dbReference>
<proteinExistence type="predicted"/>
<organism evidence="1 2">
    <name type="scientific">Paractinoplanes rhizophilus</name>
    <dbReference type="NCBI Taxonomy" id="1416877"/>
    <lineage>
        <taxon>Bacteria</taxon>
        <taxon>Bacillati</taxon>
        <taxon>Actinomycetota</taxon>
        <taxon>Actinomycetes</taxon>
        <taxon>Micromonosporales</taxon>
        <taxon>Micromonosporaceae</taxon>
        <taxon>Paractinoplanes</taxon>
    </lineage>
</organism>
<name>A0ABW2HKN4_9ACTN</name>
<keyword evidence="2" id="KW-1185">Reference proteome</keyword>
<dbReference type="EMBL" id="JBHTBJ010000001">
    <property type="protein sequence ID" value="MFC7272384.1"/>
    <property type="molecule type" value="Genomic_DNA"/>
</dbReference>
<gene>
    <name evidence="1" type="ORF">ACFQS1_00195</name>
</gene>
<dbReference type="Pfam" id="PF13376">
    <property type="entry name" value="OmdA"/>
    <property type="match status" value="1"/>
</dbReference>
<dbReference type="Proteomes" id="UP001596548">
    <property type="component" value="Unassembled WGS sequence"/>
</dbReference>
<protein>
    <submittedName>
        <fullName evidence="1">YdeI family protein</fullName>
    </submittedName>
</protein>
<comment type="caution">
    <text evidence="1">The sequence shown here is derived from an EMBL/GenBank/DDBJ whole genome shotgun (WGS) entry which is preliminary data.</text>
</comment>
<accession>A0ABW2HKN4</accession>